<protein>
    <recommendedName>
        <fullName evidence="3">non-reducing end alpha-L-arabinofuranosidase</fullName>
        <ecNumber evidence="3">3.2.1.55</ecNumber>
    </recommendedName>
</protein>
<dbReference type="InterPro" id="IPR010720">
    <property type="entry name" value="Alpha-L-AF_C"/>
</dbReference>
<dbReference type="InterPro" id="IPR013780">
    <property type="entry name" value="Glyco_hydro_b"/>
</dbReference>
<dbReference type="Gene3D" id="2.60.120.260">
    <property type="entry name" value="Galactose-binding domain-like"/>
    <property type="match status" value="1"/>
</dbReference>
<sequence length="873" mass="95608">MHIKKIKYHAIFLVLFAVSVLPVTAKATERPAQPDSAYLFAYASAKNNHDAGLQLAWSVDKTKWESIGTNYGFVKSDYGPWGRGKKMFNPFLFRDRAGLWHCVWGLGSDIRAFAHAASVDLINWKRQSYPAITKGDAFLNTSVTYDAAQNTYHINYSDKKGKHYRINTVDFKAYSASQEVPDAAAVNQPQTLNLAEGAETGNIALVARPVLDKLVNTFKQRQRAGALNSETLRKDSATYSGLKPLSISIKPLPATAKPISDMLIGIFFEDINYAADGGLYAEMIQNRDFEYAPADKSGRDANWNSTYAWKVQGDGISLKIDSVAPINAYNQHYAQLSVNKPGGVLYNTGYDGIALKKDGKYNFTFFGKADGASPRKIKVKLVSAKQGVVAEAVIKLTSTGWKKWGTTLVPAATVTDAALYIEPLSSGKLALDMVSLFPANTYKNRPNGMRTDLADAIADIHPRFVRFPGGCVAHGDGLDNIYRWKNTIGPVETRIPQRNLWGYHQSAGLGFHEYFQFCEDIGAAPVPVIAAGVPCQNSSTGGDGQQGGIPMADMQAYIQDINDLVEYANGAVTTTWGKKRAQAGHPKPFNLKYVGIGNEDLISDIFEVRFKMIFNALAKSHPEITVIGTVGPFHSGTDFVEGWDVAGKLKVPVVDEHYYESPGWFINNQSRYDSYDRTKSKVYLGEYAAHAPGGQTNLETALAEALYLTSLERNGDVVKMASYAPLLAKENHTQWNPDMIYFNNTEVKPTTGYYVQTMFGKNAGDIYMPSAVTLSDTATSVKKRIGISVVKDKQTGDVIIKMANLLPVEVNAGIDLSSFPALSATATKSVLTGNLADKFLKPGTTQIKAPKQLTQTLPAYSFTVIRIPAKPLK</sequence>
<dbReference type="OrthoDB" id="9758333at2"/>
<dbReference type="GO" id="GO:0046373">
    <property type="term" value="P:L-arabinose metabolic process"/>
    <property type="evidence" value="ECO:0007669"/>
    <property type="project" value="InterPro"/>
</dbReference>
<dbReference type="Gene3D" id="2.115.10.20">
    <property type="entry name" value="Glycosyl hydrolase domain, family 43"/>
    <property type="match status" value="1"/>
</dbReference>
<comment type="caution">
    <text evidence="8">The sequence shown here is derived from an EMBL/GenBank/DDBJ whole genome shotgun (WGS) entry which is preliminary data.</text>
</comment>
<comment type="similarity">
    <text evidence="2">Belongs to the glycosyl hydrolase 51 family.</text>
</comment>
<dbReference type="PANTHER" id="PTHR31776:SF26">
    <property type="entry name" value="SECRETED ARABINOSIDASE"/>
    <property type="match status" value="1"/>
</dbReference>
<evidence type="ECO:0000313" key="9">
    <source>
        <dbReference type="Proteomes" id="UP000297540"/>
    </source>
</evidence>
<dbReference type="SUPFAM" id="SSF49785">
    <property type="entry name" value="Galactose-binding domain-like"/>
    <property type="match status" value="1"/>
</dbReference>
<dbReference type="AlphaFoldDB" id="A0A4Y8SQY0"/>
<evidence type="ECO:0000313" key="8">
    <source>
        <dbReference type="EMBL" id="TFF40981.1"/>
    </source>
</evidence>
<name>A0A4Y8SQY0_9SPHI</name>
<evidence type="ECO:0000256" key="3">
    <source>
        <dbReference type="ARBA" id="ARBA00012670"/>
    </source>
</evidence>
<dbReference type="EMBL" id="SOZE01000001">
    <property type="protein sequence ID" value="TFF40981.1"/>
    <property type="molecule type" value="Genomic_DNA"/>
</dbReference>
<dbReference type="Gene3D" id="2.60.40.1180">
    <property type="entry name" value="Golgi alpha-mannosidase II"/>
    <property type="match status" value="1"/>
</dbReference>
<dbReference type="InterPro" id="IPR017853">
    <property type="entry name" value="GH"/>
</dbReference>
<dbReference type="InterPro" id="IPR008979">
    <property type="entry name" value="Galactose-bd-like_sf"/>
</dbReference>
<keyword evidence="4 6" id="KW-0732">Signal</keyword>
<accession>A0A4Y8SQY0</accession>
<keyword evidence="5" id="KW-0378">Hydrolase</keyword>
<dbReference type="FunFam" id="3.20.20.80:FF:000090">
    <property type="entry name" value="Alpha-L-arabinofuranosidase A"/>
    <property type="match status" value="1"/>
</dbReference>
<dbReference type="RefSeq" id="WP_133229352.1">
    <property type="nucleotide sequence ID" value="NZ_SOZE01000001.1"/>
</dbReference>
<dbReference type="InterPro" id="IPR051563">
    <property type="entry name" value="Glycosyl_Hydrolase_51"/>
</dbReference>
<evidence type="ECO:0000256" key="2">
    <source>
        <dbReference type="ARBA" id="ARBA00007186"/>
    </source>
</evidence>
<dbReference type="Pfam" id="PF22848">
    <property type="entry name" value="ASD1_dom"/>
    <property type="match status" value="1"/>
</dbReference>
<feature type="chain" id="PRO_5021438858" description="non-reducing end alpha-L-arabinofuranosidase" evidence="6">
    <location>
        <begin position="26"/>
        <end position="873"/>
    </location>
</feature>
<evidence type="ECO:0000256" key="5">
    <source>
        <dbReference type="ARBA" id="ARBA00022801"/>
    </source>
</evidence>
<dbReference type="Pfam" id="PF02018">
    <property type="entry name" value="CBM_4_9"/>
    <property type="match status" value="1"/>
</dbReference>
<dbReference type="Gene3D" id="3.20.20.80">
    <property type="entry name" value="Glycosidases"/>
    <property type="match status" value="1"/>
</dbReference>
<dbReference type="SUPFAM" id="SSF51445">
    <property type="entry name" value="(Trans)glycosidases"/>
    <property type="match status" value="1"/>
</dbReference>
<dbReference type="InterPro" id="IPR055133">
    <property type="entry name" value="BT_3657-like_N"/>
</dbReference>
<dbReference type="InterPro" id="IPR055235">
    <property type="entry name" value="ASD1_cat"/>
</dbReference>
<gene>
    <name evidence="8" type="ORF">E2R66_02045</name>
</gene>
<keyword evidence="9" id="KW-1185">Reference proteome</keyword>
<dbReference type="Pfam" id="PF22847">
    <property type="entry name" value="BT_3657-like_N"/>
    <property type="match status" value="1"/>
</dbReference>
<feature type="domain" description="Alpha-L-arabinofuranosidase C-terminal" evidence="7">
    <location>
        <begin position="685"/>
        <end position="861"/>
    </location>
</feature>
<evidence type="ECO:0000256" key="1">
    <source>
        <dbReference type="ARBA" id="ARBA00001462"/>
    </source>
</evidence>
<dbReference type="PANTHER" id="PTHR31776">
    <property type="entry name" value="ALPHA-L-ARABINOFURANOSIDASE 1"/>
    <property type="match status" value="1"/>
</dbReference>
<dbReference type="InterPro" id="IPR023296">
    <property type="entry name" value="Glyco_hydro_beta-prop_sf"/>
</dbReference>
<reference evidence="8 9" key="1">
    <citation type="journal article" date="2017" name="Int. J. Syst. Evol. Microbiol.">
        <title>Mucilaginibacterpsychrotolerans sp. nov., isolated from peatlands.</title>
        <authorList>
            <person name="Deng Y."/>
            <person name="Shen L."/>
            <person name="Xu B."/>
            <person name="Liu Y."/>
            <person name="Gu Z."/>
            <person name="Liu H."/>
            <person name="Zhou Y."/>
        </authorList>
    </citation>
    <scope>NUCLEOTIDE SEQUENCE [LARGE SCALE GENOMIC DNA]</scope>
    <source>
        <strain evidence="8 9">NH7-4</strain>
    </source>
</reference>
<dbReference type="GO" id="GO:0046556">
    <property type="term" value="F:alpha-L-arabinofuranosidase activity"/>
    <property type="evidence" value="ECO:0007669"/>
    <property type="project" value="UniProtKB-EC"/>
</dbReference>
<evidence type="ECO:0000259" key="7">
    <source>
        <dbReference type="SMART" id="SM00813"/>
    </source>
</evidence>
<proteinExistence type="inferred from homology"/>
<comment type="catalytic activity">
    <reaction evidence="1">
        <text>Hydrolysis of terminal non-reducing alpha-L-arabinofuranoside residues in alpha-L-arabinosides.</text>
        <dbReference type="EC" id="3.2.1.55"/>
    </reaction>
</comment>
<dbReference type="EC" id="3.2.1.55" evidence="3"/>
<organism evidence="8 9">
    <name type="scientific">Mucilaginibacter psychrotolerans</name>
    <dbReference type="NCBI Taxonomy" id="1524096"/>
    <lineage>
        <taxon>Bacteria</taxon>
        <taxon>Pseudomonadati</taxon>
        <taxon>Bacteroidota</taxon>
        <taxon>Sphingobacteriia</taxon>
        <taxon>Sphingobacteriales</taxon>
        <taxon>Sphingobacteriaceae</taxon>
        <taxon>Mucilaginibacter</taxon>
    </lineage>
</organism>
<dbReference type="InterPro" id="IPR003305">
    <property type="entry name" value="CenC_carb-bd"/>
</dbReference>
<dbReference type="SUPFAM" id="SSF75005">
    <property type="entry name" value="Arabinanase/levansucrase/invertase"/>
    <property type="match status" value="1"/>
</dbReference>
<evidence type="ECO:0000256" key="6">
    <source>
        <dbReference type="SAM" id="SignalP"/>
    </source>
</evidence>
<evidence type="ECO:0000256" key="4">
    <source>
        <dbReference type="ARBA" id="ARBA00022729"/>
    </source>
</evidence>
<feature type="signal peptide" evidence="6">
    <location>
        <begin position="1"/>
        <end position="25"/>
    </location>
</feature>
<dbReference type="SMART" id="SM00813">
    <property type="entry name" value="Alpha-L-AF_C"/>
    <property type="match status" value="1"/>
</dbReference>
<dbReference type="Proteomes" id="UP000297540">
    <property type="component" value="Unassembled WGS sequence"/>
</dbReference>
<dbReference type="Pfam" id="PF06964">
    <property type="entry name" value="Alpha-L-AF_C"/>
    <property type="match status" value="1"/>
</dbReference>